<proteinExistence type="predicted"/>
<reference evidence="4" key="1">
    <citation type="submission" date="2021-06" db="EMBL/GenBank/DDBJ databases">
        <title>Parelaphostrongylus tenuis whole genome reference sequence.</title>
        <authorList>
            <person name="Garwood T.J."/>
            <person name="Larsen P.A."/>
            <person name="Fountain-Jones N.M."/>
            <person name="Garbe J.R."/>
            <person name="Macchietto M.G."/>
            <person name="Kania S.A."/>
            <person name="Gerhold R.W."/>
            <person name="Richards J.E."/>
            <person name="Wolf T.M."/>
        </authorList>
    </citation>
    <scope>NUCLEOTIDE SEQUENCE</scope>
    <source>
        <strain evidence="4">MNPRO001-30</strain>
        <tissue evidence="4">Meninges</tissue>
    </source>
</reference>
<dbReference type="GO" id="GO:0016491">
    <property type="term" value="F:oxidoreductase activity"/>
    <property type="evidence" value="ECO:0007669"/>
    <property type="project" value="UniProtKB-KW"/>
</dbReference>
<sequence length="255" mass="28377">MTRDEERWLRWLEILDLPTIDSTDIRIFESICGSNYVKTEDIDNYTIDWTKAFKGNAACVLLPCTTEEVSALLAHCARRKIAVVPQAGNTGLAGGGVPVHDEVVISVERIKQHFSFDEETGLLFCSVKKSVPSAITHHIQVLPTEEGTVVELGSALRKDNTSLHTPHLFLGSEGQLGLITRVTMSTVPKPTSIQSAMIERRAVGDVYSVQLNEVHEANPFFMNNVFLRLIGDHYFNRYCLSGSTFVLPWLTDAVM</sequence>
<dbReference type="InterPro" id="IPR016166">
    <property type="entry name" value="FAD-bd_PCMH"/>
</dbReference>
<comment type="caution">
    <text evidence="4">The sequence shown here is derived from an EMBL/GenBank/DDBJ whole genome shotgun (WGS) entry which is preliminary data.</text>
</comment>
<dbReference type="InterPro" id="IPR036318">
    <property type="entry name" value="FAD-bd_PCMH-like_sf"/>
</dbReference>
<evidence type="ECO:0000256" key="2">
    <source>
        <dbReference type="ARBA" id="ARBA00023002"/>
    </source>
</evidence>
<dbReference type="FunFam" id="3.30.43.10:FF:000011">
    <property type="entry name" value="D-lactate dehydrogenase (Cytochrome)"/>
    <property type="match status" value="1"/>
</dbReference>
<dbReference type="PANTHER" id="PTHR43716:SF1">
    <property type="entry name" value="D-2-HYDROXYGLUTARATE DEHYDROGENASE, MITOCHONDRIAL"/>
    <property type="match status" value="1"/>
</dbReference>
<organism evidence="4 5">
    <name type="scientific">Parelaphostrongylus tenuis</name>
    <name type="common">Meningeal worm</name>
    <dbReference type="NCBI Taxonomy" id="148309"/>
    <lineage>
        <taxon>Eukaryota</taxon>
        <taxon>Metazoa</taxon>
        <taxon>Ecdysozoa</taxon>
        <taxon>Nematoda</taxon>
        <taxon>Chromadorea</taxon>
        <taxon>Rhabditida</taxon>
        <taxon>Rhabditina</taxon>
        <taxon>Rhabditomorpha</taxon>
        <taxon>Strongyloidea</taxon>
        <taxon>Metastrongylidae</taxon>
        <taxon>Parelaphostrongylus</taxon>
    </lineage>
</organism>
<dbReference type="InterPro" id="IPR051264">
    <property type="entry name" value="FAD-oxidored/transferase_4"/>
</dbReference>
<keyword evidence="5" id="KW-1185">Reference proteome</keyword>
<evidence type="ECO:0000256" key="1">
    <source>
        <dbReference type="ARBA" id="ARBA00001974"/>
    </source>
</evidence>
<dbReference type="GO" id="GO:0071949">
    <property type="term" value="F:FAD binding"/>
    <property type="evidence" value="ECO:0007669"/>
    <property type="project" value="InterPro"/>
</dbReference>
<protein>
    <recommendedName>
        <fullName evidence="3">FAD-binding PCMH-type domain-containing protein</fullName>
    </recommendedName>
</protein>
<dbReference type="Pfam" id="PF01565">
    <property type="entry name" value="FAD_binding_4"/>
    <property type="match status" value="1"/>
</dbReference>
<gene>
    <name evidence="4" type="ORF">KIN20_035602</name>
</gene>
<dbReference type="PROSITE" id="PS51387">
    <property type="entry name" value="FAD_PCMH"/>
    <property type="match status" value="1"/>
</dbReference>
<comment type="cofactor">
    <cofactor evidence="1">
        <name>FAD</name>
        <dbReference type="ChEBI" id="CHEBI:57692"/>
    </cofactor>
</comment>
<dbReference type="Gene3D" id="3.30.465.10">
    <property type="match status" value="1"/>
</dbReference>
<accession>A0AAD5RBN4</accession>
<evidence type="ECO:0000259" key="3">
    <source>
        <dbReference type="PROSITE" id="PS51387"/>
    </source>
</evidence>
<dbReference type="InterPro" id="IPR016167">
    <property type="entry name" value="FAD-bd_PCMH_sub1"/>
</dbReference>
<dbReference type="EMBL" id="JAHQIW010007240">
    <property type="protein sequence ID" value="KAJ1373242.1"/>
    <property type="molecule type" value="Genomic_DNA"/>
</dbReference>
<dbReference type="PANTHER" id="PTHR43716">
    <property type="entry name" value="D-2-HYDROXYGLUTARATE DEHYDROGENASE, MITOCHONDRIAL"/>
    <property type="match status" value="1"/>
</dbReference>
<keyword evidence="2" id="KW-0560">Oxidoreductase</keyword>
<evidence type="ECO:0000313" key="4">
    <source>
        <dbReference type="EMBL" id="KAJ1373242.1"/>
    </source>
</evidence>
<dbReference type="Proteomes" id="UP001196413">
    <property type="component" value="Unassembled WGS sequence"/>
</dbReference>
<dbReference type="SUPFAM" id="SSF56176">
    <property type="entry name" value="FAD-binding/transporter-associated domain-like"/>
    <property type="match status" value="1"/>
</dbReference>
<dbReference type="InterPro" id="IPR016169">
    <property type="entry name" value="FAD-bd_PCMH_sub2"/>
</dbReference>
<dbReference type="InterPro" id="IPR006094">
    <property type="entry name" value="Oxid_FAD_bind_N"/>
</dbReference>
<evidence type="ECO:0000313" key="5">
    <source>
        <dbReference type="Proteomes" id="UP001196413"/>
    </source>
</evidence>
<dbReference type="Gene3D" id="3.30.43.10">
    <property type="entry name" value="Uridine Diphospho-n-acetylenolpyruvylglucosamine Reductase, domain 2"/>
    <property type="match status" value="1"/>
</dbReference>
<name>A0AAD5RBN4_PARTN</name>
<dbReference type="AlphaFoldDB" id="A0AAD5RBN4"/>
<dbReference type="GO" id="GO:0005739">
    <property type="term" value="C:mitochondrion"/>
    <property type="evidence" value="ECO:0007669"/>
    <property type="project" value="TreeGrafter"/>
</dbReference>
<feature type="domain" description="FAD-binding PCMH-type" evidence="3">
    <location>
        <begin position="53"/>
        <end position="255"/>
    </location>
</feature>